<sequence>MKLKSFLNEASPPLVLKADWLCDCLDEQRKLPFDRYRINLAGSERSPARGADVAPAESPTALREPPVPKELPTAAKDDGSPNPAEAGGPLDCNKRLSQIFRDLEANLRHNKGEFRARSYRRAADKIDKLSYPLDSDAAVERFELQCGSGIGIKMKEKIGELALTSTGSVKKAEVIGSAERAIGIRELTNVWGVGITTAEKWYAMGIRNVEALRHTENVELNHNQKIGLKYFEEFNSKIPRQEVDEISAVVLAGVDRATLAKYGGVDNFNVVVCGSYRRGKAMCGDVDFLITHKTKQLTYSENAAILSSIIASLSEGGVSESFPQAKLTDHLNQYHQHLKGSGITTPVFDDPHDDERDDNLGPQAMDKMSSPTYFGVFQLSSRHIHRRIDIKVWSLQDYPYALVHFTGSGVFNRRMRYYAKTKLGLKVNDHGVFRSDGSCIPCKTEKDVFDCLHIKYIDPTLRESETALEILEDQVNQ</sequence>
<comment type="catalytic activity">
    <reaction evidence="12 14">
        <text>DNA(n) + a 2'-deoxyribonucleoside 5'-triphosphate = DNA(n+1) + diphosphate</text>
        <dbReference type="Rhea" id="RHEA:22508"/>
        <dbReference type="Rhea" id="RHEA-COMP:17339"/>
        <dbReference type="Rhea" id="RHEA-COMP:17340"/>
        <dbReference type="ChEBI" id="CHEBI:33019"/>
        <dbReference type="ChEBI" id="CHEBI:61560"/>
        <dbReference type="ChEBI" id="CHEBI:173112"/>
        <dbReference type="EC" id="2.7.7.7"/>
    </reaction>
</comment>
<dbReference type="SUPFAM" id="SSF81301">
    <property type="entry name" value="Nucleotidyltransferase"/>
    <property type="match status" value="1"/>
</dbReference>
<dbReference type="Pfam" id="PF14792">
    <property type="entry name" value="DNA_pol_B_palm"/>
    <property type="match status" value="1"/>
</dbReference>
<keyword evidence="6" id="KW-0235">DNA replication</keyword>
<dbReference type="SUPFAM" id="SSF47802">
    <property type="entry name" value="DNA polymerase beta, N-terminal domain-like"/>
    <property type="match status" value="1"/>
</dbReference>
<dbReference type="Gene3D" id="3.30.210.10">
    <property type="entry name" value="DNA polymerase, thumb domain"/>
    <property type="match status" value="1"/>
</dbReference>
<feature type="active site" description="Nucleophile; Schiff-base intermediate with DNA; for 5'-dRP lyase activity" evidence="13">
    <location>
        <position position="157"/>
    </location>
</feature>
<evidence type="ECO:0000259" key="16">
    <source>
        <dbReference type="PROSITE" id="PS50172"/>
    </source>
</evidence>
<dbReference type="PRINTS" id="PR00869">
    <property type="entry name" value="DNAPOLX"/>
</dbReference>
<evidence type="ECO:0000256" key="8">
    <source>
        <dbReference type="ARBA" id="ARBA00022763"/>
    </source>
</evidence>
<dbReference type="GO" id="GO:0003677">
    <property type="term" value="F:DNA binding"/>
    <property type="evidence" value="ECO:0007669"/>
    <property type="project" value="UniProtKB-UniRule"/>
</dbReference>
<dbReference type="InterPro" id="IPR028207">
    <property type="entry name" value="DNA_pol_B_palm_palm"/>
</dbReference>
<dbReference type="InterPro" id="IPR037160">
    <property type="entry name" value="DNA_Pol_thumb_sf"/>
</dbReference>
<name>A0A7J6NS50_PEROL</name>
<dbReference type="PRINTS" id="PR00870">
    <property type="entry name" value="DNAPOLXBETA"/>
</dbReference>
<dbReference type="InterPro" id="IPR043519">
    <property type="entry name" value="NT_sf"/>
</dbReference>
<accession>A0A7J6NS50</accession>
<organism evidence="17 18">
    <name type="scientific">Perkinsus olseni</name>
    <name type="common">Perkinsus atlanticus</name>
    <dbReference type="NCBI Taxonomy" id="32597"/>
    <lineage>
        <taxon>Eukaryota</taxon>
        <taxon>Sar</taxon>
        <taxon>Alveolata</taxon>
        <taxon>Perkinsozoa</taxon>
        <taxon>Perkinsea</taxon>
        <taxon>Perkinsida</taxon>
        <taxon>Perkinsidae</taxon>
        <taxon>Perkinsus</taxon>
    </lineage>
</organism>
<comment type="similarity">
    <text evidence="2 14">Belongs to the DNA polymerase type-X family.</text>
</comment>
<dbReference type="InterPro" id="IPR010996">
    <property type="entry name" value="HHH_MUS81"/>
</dbReference>
<keyword evidence="9 14" id="KW-0239">DNA-directed DNA polymerase</keyword>
<dbReference type="FunFam" id="1.10.150.20:FF:000010">
    <property type="entry name" value="DNA polymerase lambda"/>
    <property type="match status" value="1"/>
</dbReference>
<dbReference type="Pfam" id="PF14716">
    <property type="entry name" value="HHH_8"/>
    <property type="match status" value="1"/>
</dbReference>
<evidence type="ECO:0000256" key="13">
    <source>
        <dbReference type="PIRSR" id="PIRSR622312-50"/>
    </source>
</evidence>
<keyword evidence="7" id="KW-0479">Metal-binding</keyword>
<dbReference type="InterPro" id="IPR027421">
    <property type="entry name" value="DNA_pol_lamdba_lyase_dom_sf"/>
</dbReference>
<evidence type="ECO:0000256" key="4">
    <source>
        <dbReference type="ARBA" id="ARBA00022679"/>
    </source>
</evidence>
<comment type="caution">
    <text evidence="17">The sequence shown here is derived from an EMBL/GenBank/DDBJ whole genome shotgun (WGS) entry which is preliminary data.</text>
</comment>
<protein>
    <recommendedName>
        <fullName evidence="14">DNA polymerase</fullName>
        <ecNumber evidence="14">2.7.7.7</ecNumber>
    </recommendedName>
</protein>
<dbReference type="Gene3D" id="3.30.460.10">
    <property type="entry name" value="Beta Polymerase, domain 2"/>
    <property type="match status" value="1"/>
</dbReference>
<dbReference type="GO" id="GO:0046872">
    <property type="term" value="F:metal ion binding"/>
    <property type="evidence" value="ECO:0007669"/>
    <property type="project" value="UniProtKB-UniRule"/>
</dbReference>
<comment type="subcellular location">
    <subcellularLocation>
        <location evidence="1 14">Nucleus</location>
    </subcellularLocation>
</comment>
<dbReference type="GO" id="GO:0003887">
    <property type="term" value="F:DNA-directed DNA polymerase activity"/>
    <property type="evidence" value="ECO:0007669"/>
    <property type="project" value="UniProtKB-UniRule"/>
</dbReference>
<keyword evidence="3" id="KW-0237">DNA synthesis</keyword>
<evidence type="ECO:0000256" key="5">
    <source>
        <dbReference type="ARBA" id="ARBA00022695"/>
    </source>
</evidence>
<evidence type="ECO:0000256" key="14">
    <source>
        <dbReference type="RuleBase" id="RU366014"/>
    </source>
</evidence>
<gene>
    <name evidence="17" type="ORF">FOZ60_005296</name>
</gene>
<dbReference type="InterPro" id="IPR002054">
    <property type="entry name" value="DNA-dir_DNA_pol_X"/>
</dbReference>
<dbReference type="InterPro" id="IPR018944">
    <property type="entry name" value="DNA_pol_lambd_fingers_domain"/>
</dbReference>
<dbReference type="GO" id="GO:0006303">
    <property type="term" value="P:double-strand break repair via nonhomologous end joining"/>
    <property type="evidence" value="ECO:0007669"/>
    <property type="project" value="TreeGrafter"/>
</dbReference>
<evidence type="ECO:0000256" key="12">
    <source>
        <dbReference type="ARBA" id="ARBA00049244"/>
    </source>
</evidence>
<dbReference type="Gene3D" id="1.10.150.20">
    <property type="entry name" value="5' to 3' exonuclease, C-terminal subdomain"/>
    <property type="match status" value="1"/>
</dbReference>
<dbReference type="InterPro" id="IPR001357">
    <property type="entry name" value="BRCT_dom"/>
</dbReference>
<dbReference type="Gene3D" id="1.10.150.110">
    <property type="entry name" value="DNA polymerase beta, N-terminal domain-like"/>
    <property type="match status" value="1"/>
</dbReference>
<evidence type="ECO:0000256" key="3">
    <source>
        <dbReference type="ARBA" id="ARBA00022634"/>
    </source>
</evidence>
<dbReference type="InterPro" id="IPR022312">
    <property type="entry name" value="DNA_pol_X"/>
</dbReference>
<reference evidence="17 18" key="1">
    <citation type="submission" date="2020-04" db="EMBL/GenBank/DDBJ databases">
        <title>Perkinsus olseni comparative genomics.</title>
        <authorList>
            <person name="Bogema D.R."/>
        </authorList>
    </citation>
    <scope>NUCLEOTIDE SEQUENCE [LARGE SCALE GENOMIC DNA]</scope>
    <source>
        <strain evidence="17">00978-12</strain>
    </source>
</reference>
<dbReference type="PANTHER" id="PTHR11276">
    <property type="entry name" value="DNA POLYMERASE TYPE-X FAMILY MEMBER"/>
    <property type="match status" value="1"/>
</dbReference>
<keyword evidence="5 14" id="KW-0548">Nucleotidyltransferase</keyword>
<proteinExistence type="inferred from homology"/>
<dbReference type="Pfam" id="PF14791">
    <property type="entry name" value="DNA_pol_B_thumb"/>
    <property type="match status" value="1"/>
</dbReference>
<evidence type="ECO:0000256" key="11">
    <source>
        <dbReference type="ARBA" id="ARBA00023242"/>
    </source>
</evidence>
<evidence type="ECO:0000313" key="17">
    <source>
        <dbReference type="EMBL" id="KAF4686420.1"/>
    </source>
</evidence>
<dbReference type="InterPro" id="IPR002008">
    <property type="entry name" value="DNA_pol_X_beta-like"/>
</dbReference>
<evidence type="ECO:0000256" key="7">
    <source>
        <dbReference type="ARBA" id="ARBA00022723"/>
    </source>
</evidence>
<dbReference type="Pfam" id="PF10391">
    <property type="entry name" value="DNA_pol_lambd_f"/>
    <property type="match status" value="1"/>
</dbReference>
<dbReference type="PROSITE" id="PS50172">
    <property type="entry name" value="BRCT"/>
    <property type="match status" value="1"/>
</dbReference>
<keyword evidence="11 14" id="KW-0539">Nucleus</keyword>
<evidence type="ECO:0000256" key="1">
    <source>
        <dbReference type="ARBA" id="ARBA00004123"/>
    </source>
</evidence>
<evidence type="ECO:0000256" key="6">
    <source>
        <dbReference type="ARBA" id="ARBA00022705"/>
    </source>
</evidence>
<feature type="region of interest" description="Disordered" evidence="15">
    <location>
        <begin position="45"/>
        <end position="92"/>
    </location>
</feature>
<evidence type="ECO:0000256" key="10">
    <source>
        <dbReference type="ARBA" id="ARBA00023204"/>
    </source>
</evidence>
<keyword evidence="4 14" id="KW-0808">Transferase</keyword>
<dbReference type="SMART" id="SM00483">
    <property type="entry name" value="POLXc"/>
    <property type="match status" value="1"/>
</dbReference>
<dbReference type="EMBL" id="JABANP010000222">
    <property type="protein sequence ID" value="KAF4686420.1"/>
    <property type="molecule type" value="Genomic_DNA"/>
</dbReference>
<dbReference type="GO" id="GO:0005634">
    <property type="term" value="C:nucleus"/>
    <property type="evidence" value="ECO:0007669"/>
    <property type="project" value="UniProtKB-SubCell"/>
</dbReference>
<dbReference type="AlphaFoldDB" id="A0A7J6NS50"/>
<evidence type="ECO:0000256" key="15">
    <source>
        <dbReference type="SAM" id="MobiDB-lite"/>
    </source>
</evidence>
<evidence type="ECO:0000256" key="2">
    <source>
        <dbReference type="ARBA" id="ARBA00008323"/>
    </source>
</evidence>
<keyword evidence="8 14" id="KW-0227">DNA damage</keyword>
<evidence type="ECO:0000313" key="18">
    <source>
        <dbReference type="Proteomes" id="UP000541610"/>
    </source>
</evidence>
<dbReference type="Proteomes" id="UP000541610">
    <property type="component" value="Unassembled WGS sequence"/>
</dbReference>
<dbReference type="OrthoDB" id="205514at2759"/>
<dbReference type="EC" id="2.7.7.7" evidence="14"/>
<dbReference type="InterPro" id="IPR029398">
    <property type="entry name" value="PolB_thumb"/>
</dbReference>
<feature type="domain" description="BRCT" evidence="16">
    <location>
        <begin position="1"/>
        <end position="38"/>
    </location>
</feature>
<comment type="function">
    <text evidence="14">DNA polymerase that functions in several pathways of DNA repair. Involved in base excision repair (BER) responsible for repair of lesions that give rise to abasic (AP) sites in DNA. Also contributes to DNA double-strand break repair by non-homologous end joining and homologous recombination. Has both template-dependent and template-independent (terminal transferase) DNA polymerase activities. Has also a 5'-deoxyribose-5-phosphate lyase (dRP lyase) activity.</text>
</comment>
<dbReference type="PANTHER" id="PTHR11276:SF28">
    <property type="entry name" value="DNA POLYMERASE LAMBDA"/>
    <property type="match status" value="1"/>
</dbReference>
<dbReference type="SUPFAM" id="SSF81585">
    <property type="entry name" value="PsbU/PolX domain-like"/>
    <property type="match status" value="1"/>
</dbReference>
<dbReference type="CDD" id="cd00141">
    <property type="entry name" value="NT_POLXc"/>
    <property type="match status" value="1"/>
</dbReference>
<keyword evidence="10 14" id="KW-0234">DNA repair</keyword>
<evidence type="ECO:0000256" key="9">
    <source>
        <dbReference type="ARBA" id="ARBA00022932"/>
    </source>
</evidence>